<protein>
    <submittedName>
        <fullName evidence="8">Radical SAM domain protein</fullName>
    </submittedName>
</protein>
<evidence type="ECO:0000313" key="9">
    <source>
        <dbReference type="Proteomes" id="UP000189670"/>
    </source>
</evidence>
<sequence>MLRQRSHSKTKKAWGLPTHLQIEPSTLCNLRCAFCPVTTGMNRQTGHMTLRTFQKVIDEIGQYLFLILLWDWGEPFLNPAIYDMIAYAKTKDIKIISSTNAHIFAKSDHAEKLVRSGIDSIICAVDGISQKTYETYRVRGNIETAIQGIQNIVAAKKKRCLKTPLIHLRFLPTKHNEHEIPKLKEFARSLGVDALSLKTINPHDHEDFHSNSVDGKDFIPLNPKYQRFNYDSEGFPIRKKINSCKRLWNCPVIHWNGNVSPCTFDPNDSYTLGDLSKESFKKIWSGSTYRKYRSEFRENYRKLTLCKNCSCSFEGGMLSTECVAESHFFNAPF</sequence>
<dbReference type="GO" id="GO:0051536">
    <property type="term" value="F:iron-sulfur cluster binding"/>
    <property type="evidence" value="ECO:0007669"/>
    <property type="project" value="UniProtKB-KW"/>
</dbReference>
<dbReference type="AlphaFoldDB" id="A0A1V1P1Y9"/>
<feature type="domain" description="Radical SAM core" evidence="7">
    <location>
        <begin position="14"/>
        <end position="245"/>
    </location>
</feature>
<evidence type="ECO:0000256" key="1">
    <source>
        <dbReference type="ARBA" id="ARBA00001966"/>
    </source>
</evidence>
<dbReference type="PANTHER" id="PTHR11228">
    <property type="entry name" value="RADICAL SAM DOMAIN PROTEIN"/>
    <property type="match status" value="1"/>
</dbReference>
<dbReference type="SUPFAM" id="SSF102114">
    <property type="entry name" value="Radical SAM enzymes"/>
    <property type="match status" value="1"/>
</dbReference>
<reference evidence="9" key="1">
    <citation type="submission" date="2012-11" db="EMBL/GenBank/DDBJ databases">
        <authorList>
            <person name="Lucero-Rivera Y.E."/>
            <person name="Tovar-Ramirez D."/>
        </authorList>
    </citation>
    <scope>NUCLEOTIDE SEQUENCE [LARGE SCALE GENOMIC DNA]</scope>
    <source>
        <strain evidence="9">Araruama</strain>
    </source>
</reference>
<evidence type="ECO:0000256" key="2">
    <source>
        <dbReference type="ARBA" id="ARBA00022485"/>
    </source>
</evidence>
<dbReference type="PROSITE" id="PS51918">
    <property type="entry name" value="RADICAL_SAM"/>
    <property type="match status" value="1"/>
</dbReference>
<dbReference type="InterPro" id="IPR058240">
    <property type="entry name" value="rSAM_sf"/>
</dbReference>
<keyword evidence="6" id="KW-0411">Iron-sulfur</keyword>
<dbReference type="InterPro" id="IPR013785">
    <property type="entry name" value="Aldolase_TIM"/>
</dbReference>
<comment type="caution">
    <text evidence="8">The sequence shown here is derived from an EMBL/GenBank/DDBJ whole genome shotgun (WGS) entry which is preliminary data.</text>
</comment>
<dbReference type="InterPro" id="IPR023885">
    <property type="entry name" value="4Fe4S-binding_SPASM_dom"/>
</dbReference>
<dbReference type="InterPro" id="IPR050377">
    <property type="entry name" value="Radical_SAM_PqqE_MftC-like"/>
</dbReference>
<dbReference type="GO" id="GO:0046872">
    <property type="term" value="F:metal ion binding"/>
    <property type="evidence" value="ECO:0007669"/>
    <property type="project" value="UniProtKB-KW"/>
</dbReference>
<dbReference type="EMBL" id="ATBP01000804">
    <property type="protein sequence ID" value="ETR68887.1"/>
    <property type="molecule type" value="Genomic_DNA"/>
</dbReference>
<dbReference type="InterPro" id="IPR007197">
    <property type="entry name" value="rSAM"/>
</dbReference>
<accession>A0A1V1P1Y9</accession>
<organism evidence="8 9">
    <name type="scientific">Candidatus Magnetoglobus multicellularis str. Araruama</name>
    <dbReference type="NCBI Taxonomy" id="890399"/>
    <lineage>
        <taxon>Bacteria</taxon>
        <taxon>Pseudomonadati</taxon>
        <taxon>Thermodesulfobacteriota</taxon>
        <taxon>Desulfobacteria</taxon>
        <taxon>Desulfobacterales</taxon>
        <taxon>Desulfobacteraceae</taxon>
        <taxon>Candidatus Magnetoglobus</taxon>
    </lineage>
</organism>
<gene>
    <name evidence="8" type="ORF">OMM_04294</name>
</gene>
<dbReference type="CDD" id="cd01335">
    <property type="entry name" value="Radical_SAM"/>
    <property type="match status" value="1"/>
</dbReference>
<dbReference type="PANTHER" id="PTHR11228:SF7">
    <property type="entry name" value="PQQA PEPTIDE CYCLASE"/>
    <property type="match status" value="1"/>
</dbReference>
<evidence type="ECO:0000259" key="7">
    <source>
        <dbReference type="PROSITE" id="PS51918"/>
    </source>
</evidence>
<dbReference type="GO" id="GO:0003824">
    <property type="term" value="F:catalytic activity"/>
    <property type="evidence" value="ECO:0007669"/>
    <property type="project" value="InterPro"/>
</dbReference>
<dbReference type="SFLD" id="SFLDS00029">
    <property type="entry name" value="Radical_SAM"/>
    <property type="match status" value="1"/>
</dbReference>
<evidence type="ECO:0000313" key="8">
    <source>
        <dbReference type="EMBL" id="ETR68887.1"/>
    </source>
</evidence>
<evidence type="ECO:0000256" key="5">
    <source>
        <dbReference type="ARBA" id="ARBA00023004"/>
    </source>
</evidence>
<keyword evidence="5" id="KW-0408">Iron</keyword>
<dbReference type="Pfam" id="PF04055">
    <property type="entry name" value="Radical_SAM"/>
    <property type="match status" value="1"/>
</dbReference>
<proteinExistence type="predicted"/>
<keyword evidence="3" id="KW-0949">S-adenosyl-L-methionine</keyword>
<name>A0A1V1P1Y9_9BACT</name>
<dbReference type="SFLD" id="SFLDG01067">
    <property type="entry name" value="SPASM/twitch_domain_containing"/>
    <property type="match status" value="1"/>
</dbReference>
<keyword evidence="2" id="KW-0004">4Fe-4S</keyword>
<comment type="cofactor">
    <cofactor evidence="1">
        <name>[4Fe-4S] cluster</name>
        <dbReference type="ChEBI" id="CHEBI:49883"/>
    </cofactor>
</comment>
<dbReference type="Gene3D" id="3.20.20.70">
    <property type="entry name" value="Aldolase class I"/>
    <property type="match status" value="1"/>
</dbReference>
<evidence type="ECO:0000256" key="3">
    <source>
        <dbReference type="ARBA" id="ARBA00022691"/>
    </source>
</evidence>
<dbReference type="Proteomes" id="UP000189670">
    <property type="component" value="Unassembled WGS sequence"/>
</dbReference>
<dbReference type="Pfam" id="PF13186">
    <property type="entry name" value="SPASM"/>
    <property type="match status" value="1"/>
</dbReference>
<evidence type="ECO:0000256" key="4">
    <source>
        <dbReference type="ARBA" id="ARBA00022723"/>
    </source>
</evidence>
<keyword evidence="4" id="KW-0479">Metal-binding</keyword>
<dbReference type="SFLD" id="SFLDG01387">
    <property type="entry name" value="BtrN-like_SPASM_domain_contain"/>
    <property type="match status" value="1"/>
</dbReference>
<dbReference type="InterPro" id="IPR034391">
    <property type="entry name" value="AdoMet-like_SPASM_containing"/>
</dbReference>
<evidence type="ECO:0000256" key="6">
    <source>
        <dbReference type="ARBA" id="ARBA00023014"/>
    </source>
</evidence>